<feature type="compositionally biased region" description="Basic and acidic residues" evidence="1">
    <location>
        <begin position="877"/>
        <end position="907"/>
    </location>
</feature>
<dbReference type="PANTHER" id="PTHR45979:SF6">
    <property type="entry name" value="NUCLEOTIDYLTRANSFERASE DOMAIN PROTEIN"/>
    <property type="match status" value="1"/>
</dbReference>
<feature type="region of interest" description="Disordered" evidence="1">
    <location>
        <begin position="831"/>
        <end position="923"/>
    </location>
</feature>
<feature type="compositionally biased region" description="Basic and acidic residues" evidence="1">
    <location>
        <begin position="848"/>
        <end position="857"/>
    </location>
</feature>
<dbReference type="AlphaFoldDB" id="A0ABD0VJJ9"/>
<feature type="compositionally biased region" description="Polar residues" evidence="1">
    <location>
        <begin position="400"/>
        <end position="410"/>
    </location>
</feature>
<feature type="compositionally biased region" description="Low complexity" evidence="1">
    <location>
        <begin position="908"/>
        <end position="923"/>
    </location>
</feature>
<feature type="region of interest" description="Disordered" evidence="1">
    <location>
        <begin position="560"/>
        <end position="601"/>
    </location>
</feature>
<protein>
    <recommendedName>
        <fullName evidence="6">Polymerase nucleotidyl transferase domain-containing protein</fullName>
    </recommendedName>
</protein>
<name>A0ABD0VJJ9_DENTH</name>
<feature type="region of interest" description="Disordered" evidence="1">
    <location>
        <begin position="669"/>
        <end position="688"/>
    </location>
</feature>
<feature type="compositionally biased region" description="Basic residues" evidence="1">
    <location>
        <begin position="838"/>
        <end position="847"/>
    </location>
</feature>
<dbReference type="Proteomes" id="UP001552299">
    <property type="component" value="Unassembled WGS sequence"/>
</dbReference>
<dbReference type="InterPro" id="IPR058920">
    <property type="entry name" value="PAP-OAS1-bd-rel"/>
</dbReference>
<accession>A0ABD0VJJ9</accession>
<reference evidence="4 5" key="1">
    <citation type="journal article" date="2024" name="Plant Biotechnol. J.">
        <title>Dendrobium thyrsiflorum genome and its molecular insights into genes involved in important horticultural traits.</title>
        <authorList>
            <person name="Chen B."/>
            <person name="Wang J.Y."/>
            <person name="Zheng P.J."/>
            <person name="Li K.L."/>
            <person name="Liang Y.M."/>
            <person name="Chen X.F."/>
            <person name="Zhang C."/>
            <person name="Zhao X."/>
            <person name="He X."/>
            <person name="Zhang G.Q."/>
            <person name="Liu Z.J."/>
            <person name="Xu Q."/>
        </authorList>
    </citation>
    <scope>NUCLEOTIDE SEQUENCE [LARGE SCALE GENOMIC DNA]</scope>
    <source>
        <strain evidence="4">GZMU011</strain>
    </source>
</reference>
<gene>
    <name evidence="4" type="ORF">M5K25_005714</name>
</gene>
<proteinExistence type="predicted"/>
<evidence type="ECO:0000313" key="4">
    <source>
        <dbReference type="EMBL" id="KAL0924856.1"/>
    </source>
</evidence>
<dbReference type="PANTHER" id="PTHR45979">
    <property type="entry name" value="PAP/OAS1 SUBSTRATE-BINDING DOMAIN SUPERFAMILY"/>
    <property type="match status" value="1"/>
</dbReference>
<organism evidence="4 5">
    <name type="scientific">Dendrobium thyrsiflorum</name>
    <name type="common">Pinecone-like raceme dendrobium</name>
    <name type="synonym">Orchid</name>
    <dbReference type="NCBI Taxonomy" id="117978"/>
    <lineage>
        <taxon>Eukaryota</taxon>
        <taxon>Viridiplantae</taxon>
        <taxon>Streptophyta</taxon>
        <taxon>Embryophyta</taxon>
        <taxon>Tracheophyta</taxon>
        <taxon>Spermatophyta</taxon>
        <taxon>Magnoliopsida</taxon>
        <taxon>Liliopsida</taxon>
        <taxon>Asparagales</taxon>
        <taxon>Orchidaceae</taxon>
        <taxon>Epidendroideae</taxon>
        <taxon>Malaxideae</taxon>
        <taxon>Dendrobiinae</taxon>
        <taxon>Dendrobium</taxon>
    </lineage>
</organism>
<evidence type="ECO:0000313" key="5">
    <source>
        <dbReference type="Proteomes" id="UP001552299"/>
    </source>
</evidence>
<dbReference type="InterPro" id="IPR043519">
    <property type="entry name" value="NT_sf"/>
</dbReference>
<dbReference type="InterPro" id="IPR058921">
    <property type="entry name" value="PAP/OAS1-rel"/>
</dbReference>
<sequence length="923" mass="101809">MQLIGFEANLLPDDVVIITTSLNGFPLEDLFATSQKVARATSIISAHKVVAELTSLILGLLELATAQNSACSSVKMVFTFGSVPLKTYLPDGDIDLTVFSNSEYTKDTWANAVLKVLENEKEIEDAEFRVMEVKYIHAEVKVIKCLVENIVVDISFSQVDHLINQNHLLKRSIILIKAWCYYESRILGAPYGLISTYGLEILILYIFHIFNNTFAGPFEVLYRFLQFFSNFDWNNFCVSLWGPVPVNSIPDITAELPRNDGGKLLFDEAFLEACNTIYAASLGGQENQGQRFASKHFNIIDPLRTSNNLGRSVSKGNFYRIRNAFAFGAKKLANLLDCPNENLIAEVNWFFRNTWERHGSGSNRPDALISSICSLQPSINCTNEGPNNSRGITSLKKKSGSNGLQVSNEHQAGGGRASKLLWQSSSHHSLEDATDSSIISTSYHDDLSVTAMSAGLGSDTETSELQQQEAQDLVNTMESSVNHNLIGQVQPMYLASHLPLPSSPGLASMGYAQRNLTGIVPSNIIWIPPYWAYGMQFSGGFVSSPLPYYCTNAIQNSNSVEADPVNENSGQTSPEDGENDAWFDHDAGSIGGFETENEGLQSHSDEMQHLTAQISVADTSAPIEPVIVRSSWQNAVDNSGVAPLSFYPAGPVAMLPVYNFPADGANSDGPINLFDEDNGEQNCTSPSHQDLDIVDKYKQSEGHMNHKFSSTTRAAAPECTEVHETDMLNGDFDSHWRNLQYGRVCQNTPNHGPFVYSPPVMMPPVYLDGLGRRPTANINFLAQVMGYDCPHLVPVTPLRPGPSRSSSVCDRYGNGPPSYWTCTGTNPPKPRACFRDRHSSKRNHRVRYNNDRSDKKYTGGSWIKSSKQSANLSVRMDTAERLHDERPGDVNPTRRIDDQSHGEDRGSSTHSSLEKTSSPHITS</sequence>
<comment type="caution">
    <text evidence="4">The sequence shown here is derived from an EMBL/GenBank/DDBJ whole genome shotgun (WGS) entry which is preliminary data.</text>
</comment>
<evidence type="ECO:0000259" key="2">
    <source>
        <dbReference type="Pfam" id="PF01909"/>
    </source>
</evidence>
<dbReference type="Gene3D" id="3.30.460.10">
    <property type="entry name" value="Beta Polymerase, domain 2"/>
    <property type="match status" value="1"/>
</dbReference>
<evidence type="ECO:0008006" key="6">
    <source>
        <dbReference type="Google" id="ProtNLM"/>
    </source>
</evidence>
<feature type="domain" description="Polymerase nucleotidyl transferase" evidence="2">
    <location>
        <begin position="73"/>
        <end position="138"/>
    </location>
</feature>
<feature type="compositionally biased region" description="Polar residues" evidence="1">
    <location>
        <begin position="560"/>
        <end position="574"/>
    </location>
</feature>
<dbReference type="Pfam" id="PF01909">
    <property type="entry name" value="NTP_transf_2"/>
    <property type="match status" value="1"/>
</dbReference>
<keyword evidence="5" id="KW-1185">Reference proteome</keyword>
<dbReference type="Pfam" id="PF26180">
    <property type="entry name" value="PAP-OAS1"/>
    <property type="match status" value="1"/>
</dbReference>
<dbReference type="Gene3D" id="1.10.1410.10">
    <property type="match status" value="1"/>
</dbReference>
<feature type="region of interest" description="Disordered" evidence="1">
    <location>
        <begin position="396"/>
        <end position="415"/>
    </location>
</feature>
<feature type="compositionally biased region" description="Polar residues" evidence="1">
    <location>
        <begin position="863"/>
        <end position="872"/>
    </location>
</feature>
<dbReference type="InterPro" id="IPR002934">
    <property type="entry name" value="Polymerase_NTP_transf_dom"/>
</dbReference>
<evidence type="ECO:0000259" key="3">
    <source>
        <dbReference type="Pfam" id="PF26180"/>
    </source>
</evidence>
<feature type="domain" description="PAP/OAS1 substrate-binding-related" evidence="3">
    <location>
        <begin position="163"/>
        <end position="355"/>
    </location>
</feature>
<dbReference type="CDD" id="cd05402">
    <property type="entry name" value="NT_PAP_TUTase"/>
    <property type="match status" value="1"/>
</dbReference>
<dbReference type="SUPFAM" id="SSF81631">
    <property type="entry name" value="PAP/OAS1 substrate-binding domain"/>
    <property type="match status" value="1"/>
</dbReference>
<dbReference type="SUPFAM" id="SSF81301">
    <property type="entry name" value="Nucleotidyltransferase"/>
    <property type="match status" value="1"/>
</dbReference>
<dbReference type="EMBL" id="JANQDX010000005">
    <property type="protein sequence ID" value="KAL0924856.1"/>
    <property type="molecule type" value="Genomic_DNA"/>
</dbReference>
<evidence type="ECO:0000256" key="1">
    <source>
        <dbReference type="SAM" id="MobiDB-lite"/>
    </source>
</evidence>